<sequence>MTEQTDKTSATESLKRALAAKKAGVPGGQPGVKTVGKAPEKAMQRQAAAANKPAFRKASKRG</sequence>
<dbReference type="Proteomes" id="UP000539957">
    <property type="component" value="Unassembled WGS sequence"/>
</dbReference>
<dbReference type="RefSeq" id="WP_184267121.1">
    <property type="nucleotide sequence ID" value="NZ_JACHKY010000001.1"/>
</dbReference>
<accession>A0A7W7IMG0</accession>
<evidence type="ECO:0000313" key="3">
    <source>
        <dbReference type="Proteomes" id="UP000539957"/>
    </source>
</evidence>
<feature type="region of interest" description="Disordered" evidence="1">
    <location>
        <begin position="1"/>
        <end position="62"/>
    </location>
</feature>
<dbReference type="EMBL" id="JACHKY010000001">
    <property type="protein sequence ID" value="MBB4797006.1"/>
    <property type="molecule type" value="Genomic_DNA"/>
</dbReference>
<proteinExistence type="predicted"/>
<evidence type="ECO:0000313" key="2">
    <source>
        <dbReference type="EMBL" id="MBB4797006.1"/>
    </source>
</evidence>
<evidence type="ECO:0000256" key="1">
    <source>
        <dbReference type="SAM" id="MobiDB-lite"/>
    </source>
</evidence>
<dbReference type="AlphaFoldDB" id="A0A7W7IMG0"/>
<feature type="compositionally biased region" description="Low complexity" evidence="1">
    <location>
        <begin position="44"/>
        <end position="53"/>
    </location>
</feature>
<keyword evidence="3" id="KW-1185">Reference proteome</keyword>
<comment type="caution">
    <text evidence="2">The sequence shown here is derived from an EMBL/GenBank/DDBJ whole genome shotgun (WGS) entry which is preliminary data.</text>
</comment>
<gene>
    <name evidence="2" type="ORF">HNP32_000720</name>
</gene>
<organism evidence="2 3">
    <name type="scientific">Brevundimonas bullata</name>
    <dbReference type="NCBI Taxonomy" id="13160"/>
    <lineage>
        <taxon>Bacteria</taxon>
        <taxon>Pseudomonadati</taxon>
        <taxon>Pseudomonadota</taxon>
        <taxon>Alphaproteobacteria</taxon>
        <taxon>Caulobacterales</taxon>
        <taxon>Caulobacteraceae</taxon>
        <taxon>Brevundimonas</taxon>
    </lineage>
</organism>
<protein>
    <submittedName>
        <fullName evidence="2">Uncharacterized protein</fullName>
    </submittedName>
</protein>
<name>A0A7W7IMG0_9CAUL</name>
<reference evidence="2 3" key="1">
    <citation type="submission" date="2020-08" db="EMBL/GenBank/DDBJ databases">
        <title>Functional genomics of gut bacteria from endangered species of beetles.</title>
        <authorList>
            <person name="Carlos-Shanley C."/>
        </authorList>
    </citation>
    <scope>NUCLEOTIDE SEQUENCE [LARGE SCALE GENOMIC DNA]</scope>
    <source>
        <strain evidence="2 3">S00123</strain>
    </source>
</reference>